<dbReference type="Pfam" id="PF11716">
    <property type="entry name" value="MDMPI_N"/>
    <property type="match status" value="1"/>
</dbReference>
<dbReference type="InterPro" id="IPR024344">
    <property type="entry name" value="MDMPI_metal-binding"/>
</dbReference>
<dbReference type="EMBL" id="CP102487">
    <property type="protein sequence ID" value="UUX60075.1"/>
    <property type="molecule type" value="Genomic_DNA"/>
</dbReference>
<dbReference type="SUPFAM" id="SSF55718">
    <property type="entry name" value="SCP-like"/>
    <property type="match status" value="1"/>
</dbReference>
<dbReference type="GO" id="GO:0016853">
    <property type="term" value="F:isomerase activity"/>
    <property type="evidence" value="ECO:0007669"/>
    <property type="project" value="UniProtKB-KW"/>
</dbReference>
<dbReference type="SUPFAM" id="SSF109854">
    <property type="entry name" value="DinB/YfiT-like putative metalloenzymes"/>
    <property type="match status" value="1"/>
</dbReference>
<accession>A0A5B8I4A8</accession>
<dbReference type="InterPro" id="IPR034660">
    <property type="entry name" value="DinB/YfiT-like"/>
</dbReference>
<proteinExistence type="predicted"/>
<evidence type="ECO:0000313" key="4">
    <source>
        <dbReference type="EMBL" id="UUX60075.1"/>
    </source>
</evidence>
<dbReference type="EMBL" id="CP042260">
    <property type="protein sequence ID" value="QDY67895.1"/>
    <property type="molecule type" value="Genomic_DNA"/>
</dbReference>
<gene>
    <name evidence="3" type="ORF">FQA45_17185</name>
    <name evidence="4" type="ORF">NUH22_05520</name>
</gene>
<dbReference type="AlphaFoldDB" id="A0A5B8I4A8"/>
<reference evidence="3 5" key="1">
    <citation type="submission" date="2019-07" db="EMBL/GenBank/DDBJ databases">
        <title>Complete Genome Sequence of drought tolerant Plant Growth-Promoting Rhizobacterium Glutamicibacter halophytocola DR408.</title>
        <authorList>
            <person name="Nishu S.D."/>
            <person name="Lee T.K."/>
        </authorList>
    </citation>
    <scope>NUCLEOTIDE SEQUENCE [LARGE SCALE GENOMIC DNA]</scope>
    <source>
        <strain evidence="3 5">DR408</strain>
    </source>
</reference>
<dbReference type="InterPro" id="IPR036527">
    <property type="entry name" value="SCP2_sterol-bd_dom_sf"/>
</dbReference>
<dbReference type="Gene3D" id="1.20.120.450">
    <property type="entry name" value="dinb family like domain"/>
    <property type="match status" value="1"/>
</dbReference>
<evidence type="ECO:0000313" key="3">
    <source>
        <dbReference type="EMBL" id="QDY67895.1"/>
    </source>
</evidence>
<protein>
    <submittedName>
        <fullName evidence="4">Maleylpyruvate isomerase family mycothiol-dependent enzyme</fullName>
    </submittedName>
</protein>
<feature type="domain" description="MDMPI C-terminal" evidence="1">
    <location>
        <begin position="158"/>
        <end position="224"/>
    </location>
</feature>
<keyword evidence="4" id="KW-0413">Isomerase</keyword>
<dbReference type="Proteomes" id="UP001060018">
    <property type="component" value="Chromosome"/>
</dbReference>
<dbReference type="GO" id="GO:0046872">
    <property type="term" value="F:metal ion binding"/>
    <property type="evidence" value="ECO:0007669"/>
    <property type="project" value="InterPro"/>
</dbReference>
<reference evidence="4" key="2">
    <citation type="journal article" date="2022" name="Pest Manag. Sci.">
        <title>Glutamicibacter halophytocola-mediated host fitness of potato tuber moth on Solanaceae crops.</title>
        <authorList>
            <person name="Wang W."/>
            <person name="Xiao G."/>
            <person name="Du G."/>
            <person name="Chang L."/>
            <person name="Yang Y."/>
            <person name="Ye J."/>
            <person name="Chen B."/>
        </authorList>
    </citation>
    <scope>NUCLEOTIDE SEQUENCE</scope>
    <source>
        <strain evidence="4">S2</strain>
    </source>
</reference>
<dbReference type="RefSeq" id="WP_146278095.1">
    <property type="nucleotide sequence ID" value="NZ_CP042260.1"/>
</dbReference>
<dbReference type="InterPro" id="IPR010872">
    <property type="entry name" value="MDMPI_C-term_domain"/>
</dbReference>
<name>A0A5B8I4A8_9MICC</name>
<organism evidence="4 6">
    <name type="scientific">Glutamicibacter halophytocola</name>
    <dbReference type="NCBI Taxonomy" id="1933880"/>
    <lineage>
        <taxon>Bacteria</taxon>
        <taxon>Bacillati</taxon>
        <taxon>Actinomycetota</taxon>
        <taxon>Actinomycetes</taxon>
        <taxon>Micrococcales</taxon>
        <taxon>Micrococcaceae</taxon>
        <taxon>Glutamicibacter</taxon>
    </lineage>
</organism>
<dbReference type="OrthoDB" id="5118203at2"/>
<dbReference type="InterPro" id="IPR017517">
    <property type="entry name" value="Maleyloyr_isom"/>
</dbReference>
<sequence>MAQLLAPADLIAQVTSALDELADQLRGVPAADYAKPSSLPGWSTAQLIAHLASLAKAAVRQFERAGTEDLPPMYDGGAEGRIEAINMTALMRPESLQALALEALAQLRASLPQAEQKWEAGVGYRPGAQVADMMYATWREMLIHATDLDRAIRPPATWPAEFCAHLFRALVARVPQGTRLVLQPHGKARMVLGQGEKSWVLSGTDFDLAAWLAGREIPGSIRVTAAADGAADPQLLPWPSDRLMER</sequence>
<dbReference type="Pfam" id="PF07398">
    <property type="entry name" value="MDMPI_C"/>
    <property type="match status" value="1"/>
</dbReference>
<evidence type="ECO:0000259" key="1">
    <source>
        <dbReference type="Pfam" id="PF07398"/>
    </source>
</evidence>
<evidence type="ECO:0000313" key="5">
    <source>
        <dbReference type="Proteomes" id="UP000320717"/>
    </source>
</evidence>
<feature type="domain" description="Mycothiol-dependent maleylpyruvate isomerase metal-binding" evidence="2">
    <location>
        <begin position="16"/>
        <end position="148"/>
    </location>
</feature>
<dbReference type="Proteomes" id="UP000320717">
    <property type="component" value="Chromosome"/>
</dbReference>
<evidence type="ECO:0000259" key="2">
    <source>
        <dbReference type="Pfam" id="PF11716"/>
    </source>
</evidence>
<keyword evidence="5" id="KW-1185">Reference proteome</keyword>
<evidence type="ECO:0000313" key="6">
    <source>
        <dbReference type="Proteomes" id="UP001060018"/>
    </source>
</evidence>
<dbReference type="NCBIfam" id="TIGR03083">
    <property type="entry name" value="maleylpyruvate isomerase family mycothiol-dependent enzyme"/>
    <property type="match status" value="1"/>
</dbReference>